<dbReference type="Proteomes" id="UP000677228">
    <property type="component" value="Unassembled WGS sequence"/>
</dbReference>
<name>A0A8S2F402_9BILA</name>
<evidence type="ECO:0000313" key="1">
    <source>
        <dbReference type="EMBL" id="CAF1346238.1"/>
    </source>
</evidence>
<dbReference type="EMBL" id="CAJNOK010022322">
    <property type="protein sequence ID" value="CAF1346238.1"/>
    <property type="molecule type" value="Genomic_DNA"/>
</dbReference>
<protein>
    <recommendedName>
        <fullName evidence="4">Transposase</fullName>
    </recommendedName>
</protein>
<accession>A0A8S2F402</accession>
<dbReference type="EMBL" id="CAJOBA010043958">
    <property type="protein sequence ID" value="CAF4157218.1"/>
    <property type="molecule type" value="Genomic_DNA"/>
</dbReference>
<dbReference type="Proteomes" id="UP000682733">
    <property type="component" value="Unassembled WGS sequence"/>
</dbReference>
<proteinExistence type="predicted"/>
<evidence type="ECO:0000313" key="2">
    <source>
        <dbReference type="EMBL" id="CAF4157218.1"/>
    </source>
</evidence>
<reference evidence="1" key="1">
    <citation type="submission" date="2021-02" db="EMBL/GenBank/DDBJ databases">
        <authorList>
            <person name="Nowell W R."/>
        </authorList>
    </citation>
    <scope>NUCLEOTIDE SEQUENCE</scope>
</reference>
<dbReference type="PANTHER" id="PTHR46060:SF1">
    <property type="entry name" value="MARINER MOS1 TRANSPOSASE-LIKE PROTEIN"/>
    <property type="match status" value="1"/>
</dbReference>
<organism evidence="1 3">
    <name type="scientific">Didymodactylos carnosus</name>
    <dbReference type="NCBI Taxonomy" id="1234261"/>
    <lineage>
        <taxon>Eukaryota</taxon>
        <taxon>Metazoa</taxon>
        <taxon>Spiralia</taxon>
        <taxon>Gnathifera</taxon>
        <taxon>Rotifera</taxon>
        <taxon>Eurotatoria</taxon>
        <taxon>Bdelloidea</taxon>
        <taxon>Philodinida</taxon>
        <taxon>Philodinidae</taxon>
        <taxon>Didymodactylos</taxon>
    </lineage>
</organism>
<gene>
    <name evidence="1" type="ORF">OVA965_LOCUS30579</name>
    <name evidence="2" type="ORF">TMI583_LOCUS31388</name>
</gene>
<dbReference type="InterPro" id="IPR052709">
    <property type="entry name" value="Transposase-MT_Hybrid"/>
</dbReference>
<dbReference type="AlphaFoldDB" id="A0A8S2F402"/>
<dbReference type="PANTHER" id="PTHR46060">
    <property type="entry name" value="MARINER MOS1 TRANSPOSASE-LIKE PROTEIN"/>
    <property type="match status" value="1"/>
</dbReference>
<dbReference type="Pfam" id="PF13565">
    <property type="entry name" value="HTH_32"/>
    <property type="match status" value="1"/>
</dbReference>
<sequence>MRTALNIQPRVIYEELYAVHGDQVPCLRTVETWCKRFREGRDDLEDEARPGRPTTETTTENIEQVRLVIDDDPRVSIEEIQEQTALSYGTTQRILVDHLQLTKVTARYLPKRLTSNEVNEYEYAKKT</sequence>
<comment type="caution">
    <text evidence="1">The sequence shown here is derived from an EMBL/GenBank/DDBJ whole genome shotgun (WGS) entry which is preliminary data.</text>
</comment>
<evidence type="ECO:0000313" key="3">
    <source>
        <dbReference type="Proteomes" id="UP000677228"/>
    </source>
</evidence>
<evidence type="ECO:0008006" key="4">
    <source>
        <dbReference type="Google" id="ProtNLM"/>
    </source>
</evidence>